<evidence type="ECO:0000256" key="2">
    <source>
        <dbReference type="ARBA" id="ARBA00001968"/>
    </source>
</evidence>
<evidence type="ECO:0000256" key="13">
    <source>
        <dbReference type="ARBA" id="ARBA00022884"/>
    </source>
</evidence>
<evidence type="ECO:0000313" key="18">
    <source>
        <dbReference type="EMBL" id="KAJ0967832.1"/>
    </source>
</evidence>
<evidence type="ECO:0000256" key="3">
    <source>
        <dbReference type="ARBA" id="ARBA00004123"/>
    </source>
</evidence>
<dbReference type="SUPFAM" id="SSF53098">
    <property type="entry name" value="Ribonuclease H-like"/>
    <property type="match status" value="1"/>
</dbReference>
<reference evidence="18" key="2">
    <citation type="journal article" date="2022" name="Hortic Res">
        <title>The genome of Dioscorea zingiberensis sheds light on the biosynthesis, origin and evolution of the medicinally important diosgenin saponins.</title>
        <authorList>
            <person name="Li Y."/>
            <person name="Tan C."/>
            <person name="Li Z."/>
            <person name="Guo J."/>
            <person name="Li S."/>
            <person name="Chen X."/>
            <person name="Wang C."/>
            <person name="Dai X."/>
            <person name="Yang H."/>
            <person name="Song W."/>
            <person name="Hou L."/>
            <person name="Xu J."/>
            <person name="Tong Z."/>
            <person name="Xu A."/>
            <person name="Yuan X."/>
            <person name="Wang W."/>
            <person name="Yang Q."/>
            <person name="Chen L."/>
            <person name="Sun Z."/>
            <person name="Wang K."/>
            <person name="Pan B."/>
            <person name="Chen J."/>
            <person name="Bao Y."/>
            <person name="Liu F."/>
            <person name="Qi X."/>
            <person name="Gang D.R."/>
            <person name="Wen J."/>
            <person name="Li J."/>
        </authorList>
    </citation>
    <scope>NUCLEOTIDE SEQUENCE</scope>
    <source>
        <strain evidence="18">Dzin_1.0</strain>
    </source>
</reference>
<comment type="catalytic activity">
    <reaction evidence="1">
        <text>Exonucleolytic cleavage of poly(A) to 5'-AMP.</text>
        <dbReference type="EC" id="3.1.13.4"/>
    </reaction>
</comment>
<evidence type="ECO:0000256" key="11">
    <source>
        <dbReference type="ARBA" id="ARBA00022801"/>
    </source>
</evidence>
<dbReference type="InterPro" id="IPR039637">
    <property type="entry name" value="CNOT7/CNOT8/Pop2"/>
</dbReference>
<protein>
    <recommendedName>
        <fullName evidence="7">poly(A)-specific ribonuclease</fullName>
        <ecNumber evidence="7">3.1.13.4</ecNumber>
    </recommendedName>
</protein>
<comment type="subcellular location">
    <subcellularLocation>
        <location evidence="4">Cytoplasm</location>
    </subcellularLocation>
    <subcellularLocation>
        <location evidence="3">Nucleus</location>
    </subcellularLocation>
</comment>
<keyword evidence="9" id="KW-0540">Nuclease</keyword>
<evidence type="ECO:0000256" key="17">
    <source>
        <dbReference type="ARBA" id="ARBA00025148"/>
    </source>
</evidence>
<dbReference type="InterPro" id="IPR006941">
    <property type="entry name" value="RNase_CAF1"/>
</dbReference>
<evidence type="ECO:0000256" key="6">
    <source>
        <dbReference type="ARBA" id="ARBA00011757"/>
    </source>
</evidence>
<evidence type="ECO:0000256" key="14">
    <source>
        <dbReference type="ARBA" id="ARBA00023015"/>
    </source>
</evidence>
<gene>
    <name evidence="18" type="ORF">J5N97_024749</name>
</gene>
<evidence type="ECO:0000256" key="16">
    <source>
        <dbReference type="ARBA" id="ARBA00023242"/>
    </source>
</evidence>
<evidence type="ECO:0000256" key="12">
    <source>
        <dbReference type="ARBA" id="ARBA00022839"/>
    </source>
</evidence>
<dbReference type="Gene3D" id="3.30.420.10">
    <property type="entry name" value="Ribonuclease H-like superfamily/Ribonuclease H"/>
    <property type="match status" value="1"/>
</dbReference>
<dbReference type="InterPro" id="IPR036397">
    <property type="entry name" value="RNaseH_sf"/>
</dbReference>
<keyword evidence="16" id="KW-0539">Nucleus</keyword>
<name>A0A9D5H967_9LILI</name>
<evidence type="ECO:0000256" key="15">
    <source>
        <dbReference type="ARBA" id="ARBA00023163"/>
    </source>
</evidence>
<evidence type="ECO:0000256" key="1">
    <source>
        <dbReference type="ARBA" id="ARBA00001663"/>
    </source>
</evidence>
<comment type="similarity">
    <text evidence="5">Belongs to the CAF1 family.</text>
</comment>
<dbReference type="GO" id="GO:0004535">
    <property type="term" value="F:poly(A)-specific ribonuclease activity"/>
    <property type="evidence" value="ECO:0007669"/>
    <property type="project" value="UniProtKB-EC"/>
</dbReference>
<evidence type="ECO:0000256" key="5">
    <source>
        <dbReference type="ARBA" id="ARBA00008372"/>
    </source>
</evidence>
<accession>A0A9D5H967</accession>
<evidence type="ECO:0000256" key="7">
    <source>
        <dbReference type="ARBA" id="ARBA00012161"/>
    </source>
</evidence>
<evidence type="ECO:0000313" key="19">
    <source>
        <dbReference type="Proteomes" id="UP001085076"/>
    </source>
</evidence>
<comment type="function">
    <text evidence="17">Ubiquitous transcription factor required for a diverse set of processes. It is a component of the CCR4 complex involved in the control of gene expression.</text>
</comment>
<keyword evidence="10" id="KW-0479">Metal-binding</keyword>
<dbReference type="GO" id="GO:0005634">
    <property type="term" value="C:nucleus"/>
    <property type="evidence" value="ECO:0007669"/>
    <property type="project" value="UniProtKB-SubCell"/>
</dbReference>
<dbReference type="Proteomes" id="UP001085076">
    <property type="component" value="Miscellaneous, Linkage group lg07"/>
</dbReference>
<keyword evidence="14" id="KW-0805">Transcription regulation</keyword>
<evidence type="ECO:0000256" key="10">
    <source>
        <dbReference type="ARBA" id="ARBA00022723"/>
    </source>
</evidence>
<dbReference type="OrthoDB" id="1164111at2759"/>
<comment type="caution">
    <text evidence="18">The sequence shown here is derived from an EMBL/GenBank/DDBJ whole genome shotgun (WGS) entry which is preliminary data.</text>
</comment>
<evidence type="ECO:0000256" key="8">
    <source>
        <dbReference type="ARBA" id="ARBA00022490"/>
    </source>
</evidence>
<dbReference type="EMBL" id="JAGGNH010000007">
    <property type="protein sequence ID" value="KAJ0967832.1"/>
    <property type="molecule type" value="Genomic_DNA"/>
</dbReference>
<dbReference type="Pfam" id="PF04857">
    <property type="entry name" value="CAF1"/>
    <property type="match status" value="1"/>
</dbReference>
<keyword evidence="8" id="KW-0963">Cytoplasm</keyword>
<comment type="subunit">
    <text evidence="6">Component of the CCR4-NOT complex, at least composed of CRR4 and CAF1 proteins.</text>
</comment>
<organism evidence="18 19">
    <name type="scientific">Dioscorea zingiberensis</name>
    <dbReference type="NCBI Taxonomy" id="325984"/>
    <lineage>
        <taxon>Eukaryota</taxon>
        <taxon>Viridiplantae</taxon>
        <taxon>Streptophyta</taxon>
        <taxon>Embryophyta</taxon>
        <taxon>Tracheophyta</taxon>
        <taxon>Spermatophyta</taxon>
        <taxon>Magnoliopsida</taxon>
        <taxon>Liliopsida</taxon>
        <taxon>Dioscoreales</taxon>
        <taxon>Dioscoreaceae</taxon>
        <taxon>Dioscorea</taxon>
    </lineage>
</organism>
<keyword evidence="12" id="KW-0269">Exonuclease</keyword>
<dbReference type="GO" id="GO:0046872">
    <property type="term" value="F:metal ion binding"/>
    <property type="evidence" value="ECO:0007669"/>
    <property type="project" value="UniProtKB-KW"/>
</dbReference>
<keyword evidence="11" id="KW-0378">Hydrolase</keyword>
<dbReference type="EC" id="3.1.13.4" evidence="7"/>
<reference evidence="18" key="1">
    <citation type="submission" date="2021-03" db="EMBL/GenBank/DDBJ databases">
        <authorList>
            <person name="Li Z."/>
            <person name="Yang C."/>
        </authorList>
    </citation>
    <scope>NUCLEOTIDE SEQUENCE</scope>
    <source>
        <strain evidence="18">Dzin_1.0</strain>
        <tissue evidence="18">Leaf</tissue>
    </source>
</reference>
<dbReference type="AlphaFoldDB" id="A0A9D5H967"/>
<keyword evidence="15" id="KW-0804">Transcription</keyword>
<keyword evidence="13" id="KW-0694">RNA-binding</keyword>
<dbReference type="GO" id="GO:0005737">
    <property type="term" value="C:cytoplasm"/>
    <property type="evidence" value="ECO:0007669"/>
    <property type="project" value="UniProtKB-SubCell"/>
</dbReference>
<dbReference type="GO" id="GO:0003723">
    <property type="term" value="F:RNA binding"/>
    <property type="evidence" value="ECO:0007669"/>
    <property type="project" value="UniProtKB-KW"/>
</dbReference>
<evidence type="ECO:0000256" key="9">
    <source>
        <dbReference type="ARBA" id="ARBA00022722"/>
    </source>
</evidence>
<proteinExistence type="inferred from homology"/>
<comment type="cofactor">
    <cofactor evidence="2">
        <name>a divalent metal cation</name>
        <dbReference type="ChEBI" id="CHEBI:60240"/>
    </cofactor>
</comment>
<dbReference type="PANTHER" id="PTHR10797">
    <property type="entry name" value="CCR4-NOT TRANSCRIPTION COMPLEX SUBUNIT"/>
    <property type="match status" value="1"/>
</dbReference>
<sequence>MPSTTAHRIPKHCQVIIRRVWAHNIEEELALIAGAMHRYPIISIDTEFPGIIFHSNKHYSALTVSERYSVMKLNVDALNLIQLGFTLSDPSGNLPDLGSGGILLFAWEFNFNNFNLDSDLHSPDSINLLRSSGVDFERNLLEGIDSHWFARLLINYGIVGAGYNVNWVTFHGAYDFAYLIKILTGGNSLPESVEMFFELVRAFFGDDWWDAKHIMKYCDNLYGGLETVAAALKVQRLAGKRHQAGSDSLLTCQTFLKMMKTFFPEESWKKHAGVLFGLEMQA</sequence>
<evidence type="ECO:0000256" key="4">
    <source>
        <dbReference type="ARBA" id="ARBA00004496"/>
    </source>
</evidence>
<dbReference type="InterPro" id="IPR012337">
    <property type="entry name" value="RNaseH-like_sf"/>
</dbReference>
<keyword evidence="19" id="KW-1185">Reference proteome</keyword>
<dbReference type="GO" id="GO:0030014">
    <property type="term" value="C:CCR4-NOT complex"/>
    <property type="evidence" value="ECO:0007669"/>
    <property type="project" value="InterPro"/>
</dbReference>